<protein>
    <submittedName>
        <fullName evidence="1">Uncharacterized protein</fullName>
    </submittedName>
</protein>
<name>A0A218M326_9CAUD</name>
<dbReference type="GeneID" id="40085848"/>
<sequence>MEEKPSQKQVTKAVRNIVSNEMGVTRTDVQTELKEMLRERIDTAFRSMDLDAVVREATVSVLNNLIRKNSWDRSALQSAVIEQVKATVSQNLKLSVECKVGPQ</sequence>
<evidence type="ECO:0000313" key="2">
    <source>
        <dbReference type="Proteomes" id="UP000224101"/>
    </source>
</evidence>
<keyword evidence="2" id="KW-1185">Reference proteome</keyword>
<dbReference type="KEGG" id="vg:40085848"/>
<proteinExistence type="predicted"/>
<dbReference type="EMBL" id="KY979132">
    <property type="protein sequence ID" value="ASD50445.1"/>
    <property type="molecule type" value="Genomic_DNA"/>
</dbReference>
<dbReference type="Proteomes" id="UP000224101">
    <property type="component" value="Segment"/>
</dbReference>
<accession>A0A218M326</accession>
<evidence type="ECO:0000313" key="1">
    <source>
        <dbReference type="EMBL" id="ASD50445.1"/>
    </source>
</evidence>
<organism evidence="1 2">
    <name type="scientific">Acidovorax phage ACP17</name>
    <dbReference type="NCBI Taxonomy" id="2010329"/>
    <lineage>
        <taxon>Viruses</taxon>
        <taxon>Duplodnaviria</taxon>
        <taxon>Heunggongvirae</taxon>
        <taxon>Uroviricota</taxon>
        <taxon>Caudoviricetes</taxon>
        <taxon>Busanvirus</taxon>
        <taxon>Busanvirus ACP17</taxon>
    </lineage>
</organism>
<dbReference type="RefSeq" id="YP_009609763.1">
    <property type="nucleotide sequence ID" value="NC_041997.1"/>
</dbReference>
<reference evidence="1 2" key="1">
    <citation type="submission" date="2017-08" db="EMBL/GenBank/DDBJ databases">
        <title>Characterization and complete genome sequence of novel bacteriophage infecting the causal agent of bacterial fruit blotch, Acidovorax citrulli.</title>
        <authorList>
            <person name="Midani A.R."/>
            <person name="Park S.-H."/>
            <person name="Choi T.-J."/>
        </authorList>
    </citation>
    <scope>NUCLEOTIDE SEQUENCE [LARGE SCALE GENOMIC DNA]</scope>
</reference>